<dbReference type="EMBL" id="CAICTM010000547">
    <property type="protein sequence ID" value="CAB9512654.1"/>
    <property type="molecule type" value="Genomic_DNA"/>
</dbReference>
<gene>
    <name evidence="2" type="ORF">SEMRO_548_G164340.1</name>
</gene>
<feature type="region of interest" description="Disordered" evidence="1">
    <location>
        <begin position="219"/>
        <end position="318"/>
    </location>
</feature>
<evidence type="ECO:0000313" key="3">
    <source>
        <dbReference type="Proteomes" id="UP001153069"/>
    </source>
</evidence>
<organism evidence="2 3">
    <name type="scientific">Seminavis robusta</name>
    <dbReference type="NCBI Taxonomy" id="568900"/>
    <lineage>
        <taxon>Eukaryota</taxon>
        <taxon>Sar</taxon>
        <taxon>Stramenopiles</taxon>
        <taxon>Ochrophyta</taxon>
        <taxon>Bacillariophyta</taxon>
        <taxon>Bacillariophyceae</taxon>
        <taxon>Bacillariophycidae</taxon>
        <taxon>Naviculales</taxon>
        <taxon>Naviculaceae</taxon>
        <taxon>Seminavis</taxon>
    </lineage>
</organism>
<dbReference type="OrthoDB" id="40790at2759"/>
<dbReference type="AlphaFoldDB" id="A0A9N8E4Q5"/>
<protein>
    <submittedName>
        <fullName evidence="2">Uncharacterized protein</fullName>
    </submittedName>
</protein>
<feature type="compositionally biased region" description="Acidic residues" evidence="1">
    <location>
        <begin position="307"/>
        <end position="318"/>
    </location>
</feature>
<dbReference type="Proteomes" id="UP001153069">
    <property type="component" value="Unassembled WGS sequence"/>
</dbReference>
<name>A0A9N8E4Q5_9STRA</name>
<comment type="caution">
    <text evidence="2">The sequence shown here is derived from an EMBL/GenBank/DDBJ whole genome shotgun (WGS) entry which is preliminary data.</text>
</comment>
<feature type="compositionally biased region" description="Basic residues" evidence="1">
    <location>
        <begin position="290"/>
        <end position="300"/>
    </location>
</feature>
<sequence>MPYRTLCGFPTTEAPVSLLVPNKLWRADTVICDVDGTEWFVLMECEESMRSYEAIFGDMYGHKLCCVRRKMMRQVWNDGFYFCTYRPNFPNQPPLYERDCNNKKVYPFSYLEVNQQKGKFAYRFYEYEDGEMRLEDGAPKLVANNAWLGFMTIWCTPMVRCGKWTTQFRRPHARETKIDINQWKNTVEIEPGQDVLAALCMAYVFDQCQRQPFVTLMGKQDPEYDAPDDGSLGSDDDEDWDGNPRREKESLVSGGPGDHDSLTDNPEEFGDEGSGLEPPSTGEDGSDAPKKKKKKKKRGPSKYPPAEPDEDAFADCLE</sequence>
<feature type="compositionally biased region" description="Acidic residues" evidence="1">
    <location>
        <begin position="223"/>
        <end position="241"/>
    </location>
</feature>
<evidence type="ECO:0000256" key="1">
    <source>
        <dbReference type="SAM" id="MobiDB-lite"/>
    </source>
</evidence>
<keyword evidence="3" id="KW-1185">Reference proteome</keyword>
<reference evidence="2" key="1">
    <citation type="submission" date="2020-06" db="EMBL/GenBank/DDBJ databases">
        <authorList>
            <consortium name="Plant Systems Biology data submission"/>
        </authorList>
    </citation>
    <scope>NUCLEOTIDE SEQUENCE</scope>
    <source>
        <strain evidence="2">D6</strain>
    </source>
</reference>
<proteinExistence type="predicted"/>
<evidence type="ECO:0000313" key="2">
    <source>
        <dbReference type="EMBL" id="CAB9512654.1"/>
    </source>
</evidence>
<accession>A0A9N8E4Q5</accession>